<gene>
    <name evidence="1" type="ORF">ALO53_200051</name>
</gene>
<name>A0A0P9SQW8_PSEA0</name>
<protein>
    <submittedName>
        <fullName evidence="1">Uncharacterized protein</fullName>
    </submittedName>
</protein>
<accession>A0A0P9SQW8</accession>
<comment type="caution">
    <text evidence="1">The sequence shown here is derived from an EMBL/GenBank/DDBJ whole genome shotgun (WGS) entry which is preliminary data.</text>
</comment>
<organism evidence="1 2">
    <name type="scientific">Pseudomonas amygdali pv. photiniae</name>
    <dbReference type="NCBI Taxonomy" id="251724"/>
    <lineage>
        <taxon>Bacteria</taxon>
        <taxon>Pseudomonadati</taxon>
        <taxon>Pseudomonadota</taxon>
        <taxon>Gammaproteobacteria</taxon>
        <taxon>Pseudomonadales</taxon>
        <taxon>Pseudomonadaceae</taxon>
        <taxon>Pseudomonas</taxon>
        <taxon>Pseudomonas amygdali</taxon>
    </lineage>
</organism>
<dbReference type="Proteomes" id="UP000050469">
    <property type="component" value="Unassembled WGS sequence"/>
</dbReference>
<reference evidence="1 2" key="1">
    <citation type="submission" date="2015-09" db="EMBL/GenBank/DDBJ databases">
        <title>Genome announcement of multiple Pseudomonas syringae strains.</title>
        <authorList>
            <person name="Thakur S."/>
            <person name="Wang P.W."/>
            <person name="Gong Y."/>
            <person name="Weir B.S."/>
            <person name="Guttman D.S."/>
        </authorList>
    </citation>
    <scope>NUCLEOTIDE SEQUENCE [LARGE SCALE GENOMIC DNA]</scope>
    <source>
        <strain evidence="1 2">ICMP7840</strain>
    </source>
</reference>
<proteinExistence type="predicted"/>
<evidence type="ECO:0000313" key="1">
    <source>
        <dbReference type="EMBL" id="KPX60000.1"/>
    </source>
</evidence>
<evidence type="ECO:0000313" key="2">
    <source>
        <dbReference type="Proteomes" id="UP000050469"/>
    </source>
</evidence>
<dbReference type="EMBL" id="LJQO01000496">
    <property type="protein sequence ID" value="KPX60000.1"/>
    <property type="molecule type" value="Genomic_DNA"/>
</dbReference>
<sequence>MQLDQFTSKCLIAETTNGGISEKRSDFTNHDFLATITCHALAVDIAAKQLLKGRVKIFHEDSAHGAEANQRLLGLGQEAEVVNDLVLLCCCHHRSYSIQLVLGYFHGLGEQVVALEEVIDTL</sequence>
<dbReference type="AlphaFoldDB" id="A0A0P9SQW8"/>